<dbReference type="EMBL" id="FORC01000001">
    <property type="protein sequence ID" value="SFI32881.1"/>
    <property type="molecule type" value="Genomic_DNA"/>
</dbReference>
<dbReference type="AlphaFoldDB" id="A0A1I3HB33"/>
<dbReference type="OrthoDB" id="8912324at2"/>
<name>A0A1I3HB33_9GAMM</name>
<dbReference type="Pfam" id="PF14375">
    <property type="entry name" value="Cys_rich_CWC"/>
    <property type="match status" value="1"/>
</dbReference>
<reference evidence="2" key="1">
    <citation type="submission" date="2016-10" db="EMBL/GenBank/DDBJ databases">
        <authorList>
            <person name="Varghese N."/>
            <person name="Submissions S."/>
        </authorList>
    </citation>
    <scope>NUCLEOTIDE SEQUENCE [LARGE SCALE GENOMIC DNA]</scope>
    <source>
        <strain evidence="2">LMG 22563</strain>
    </source>
</reference>
<protein>
    <submittedName>
        <fullName evidence="1">Cysteine-rich CWC</fullName>
    </submittedName>
</protein>
<sequence>MNTNLCPACGQPNSCAQATSDNEVTHCWCFEVEVQPQALQELPPEALNRACLCPRCAGTVHSSVSQEHDREPD</sequence>
<dbReference type="InterPro" id="IPR032720">
    <property type="entry name" value="Cys_rich_CWC"/>
</dbReference>
<evidence type="ECO:0000313" key="1">
    <source>
        <dbReference type="EMBL" id="SFI32881.1"/>
    </source>
</evidence>
<organism evidence="1 2">
    <name type="scientific">Phytopseudomonas argentinensis</name>
    <dbReference type="NCBI Taxonomy" id="289370"/>
    <lineage>
        <taxon>Bacteria</taxon>
        <taxon>Pseudomonadati</taxon>
        <taxon>Pseudomonadota</taxon>
        <taxon>Gammaproteobacteria</taxon>
        <taxon>Pseudomonadales</taxon>
        <taxon>Pseudomonadaceae</taxon>
        <taxon>Phytopseudomonas</taxon>
    </lineage>
</organism>
<dbReference type="Proteomes" id="UP000183018">
    <property type="component" value="Unassembled WGS sequence"/>
</dbReference>
<proteinExistence type="predicted"/>
<accession>A0A1I3HB33</accession>
<dbReference type="RefSeq" id="WP_074881041.1">
    <property type="nucleotide sequence ID" value="NZ_FORC01000001.1"/>
</dbReference>
<gene>
    <name evidence="1" type="ORF">SAMN05216602_0754</name>
</gene>
<dbReference type="STRING" id="289370.SAMN05216602_0754"/>
<evidence type="ECO:0000313" key="2">
    <source>
        <dbReference type="Proteomes" id="UP000183018"/>
    </source>
</evidence>
<keyword evidence="2" id="KW-1185">Reference proteome</keyword>